<reference evidence="1 2" key="1">
    <citation type="journal article" date="2016" name="Genome Biol. Evol.">
        <title>Divergent and convergent evolution of fungal pathogenicity.</title>
        <authorList>
            <person name="Shang Y."/>
            <person name="Xiao G."/>
            <person name="Zheng P."/>
            <person name="Cen K."/>
            <person name="Zhan S."/>
            <person name="Wang C."/>
        </authorList>
    </citation>
    <scope>NUCLEOTIDE SEQUENCE [LARGE SCALE GENOMIC DNA]</scope>
    <source>
        <strain evidence="1 2">ARSEF 2679</strain>
    </source>
</reference>
<dbReference type="Proteomes" id="UP000076744">
    <property type="component" value="Unassembled WGS sequence"/>
</dbReference>
<organism evidence="1 2">
    <name type="scientific">Cordyceps fumosorosea (strain ARSEF 2679)</name>
    <name type="common">Isaria fumosorosea</name>
    <dbReference type="NCBI Taxonomy" id="1081104"/>
    <lineage>
        <taxon>Eukaryota</taxon>
        <taxon>Fungi</taxon>
        <taxon>Dikarya</taxon>
        <taxon>Ascomycota</taxon>
        <taxon>Pezizomycotina</taxon>
        <taxon>Sordariomycetes</taxon>
        <taxon>Hypocreomycetidae</taxon>
        <taxon>Hypocreales</taxon>
        <taxon>Cordycipitaceae</taxon>
        <taxon>Cordyceps</taxon>
    </lineage>
</organism>
<evidence type="ECO:0000313" key="1">
    <source>
        <dbReference type="EMBL" id="OAA73551.1"/>
    </source>
</evidence>
<accession>A0A168E9T3</accession>
<proteinExistence type="predicted"/>
<dbReference type="AlphaFoldDB" id="A0A168E9T3"/>
<evidence type="ECO:0000313" key="2">
    <source>
        <dbReference type="Proteomes" id="UP000076744"/>
    </source>
</evidence>
<dbReference type="RefSeq" id="XP_018708509.1">
    <property type="nucleotide sequence ID" value="XM_018844059.1"/>
</dbReference>
<gene>
    <name evidence="1" type="ORF">ISF_00452</name>
</gene>
<name>A0A168E9T3_CORFA</name>
<sequence>MCRREWTVVYWMCNDVMDRSFVLVPDDGCGGCGEVTAPSLYPLRRMVLGACPDCVAEELWVTLDDLWMPRELALERGWKPSAAAPSSS</sequence>
<dbReference type="GeneID" id="30016744"/>
<protein>
    <submittedName>
        <fullName evidence="1">Uncharacterized protein</fullName>
    </submittedName>
</protein>
<keyword evidence="2" id="KW-1185">Reference proteome</keyword>
<dbReference type="EMBL" id="AZHB01000001">
    <property type="protein sequence ID" value="OAA73551.1"/>
    <property type="molecule type" value="Genomic_DNA"/>
</dbReference>
<comment type="caution">
    <text evidence="1">The sequence shown here is derived from an EMBL/GenBank/DDBJ whole genome shotgun (WGS) entry which is preliminary data.</text>
</comment>